<sequence length="118" mass="13226">MNLTNGDRIRELASTNEGLAELVSKYVGCNHCPVSSDCENRQGVCEFTFKKWLKKEILKPCPFCGGDGHITGCETSVLRHEDYVSWIVECEKCGAGTVEYDSEEKAVAAWNRRFENAD</sequence>
<dbReference type="NCBIfam" id="TIGR03655">
    <property type="entry name" value="anti_R_Lar"/>
    <property type="match status" value="1"/>
</dbReference>
<reference evidence="1" key="1">
    <citation type="journal article" date="2021" name="Proc. Natl. Acad. Sci. U.S.A.">
        <title>A Catalog of Tens of Thousands of Viruses from Human Metagenomes Reveals Hidden Associations with Chronic Diseases.</title>
        <authorList>
            <person name="Tisza M.J."/>
            <person name="Buck C.B."/>
        </authorList>
    </citation>
    <scope>NUCLEOTIDE SEQUENCE</scope>
    <source>
        <strain evidence="1">CtDmR33</strain>
    </source>
</reference>
<dbReference type="Pfam" id="PF14354">
    <property type="entry name" value="Lar_restr_allev"/>
    <property type="match status" value="1"/>
</dbReference>
<accession>A0A8S5UX17</accession>
<evidence type="ECO:0000313" key="1">
    <source>
        <dbReference type="EMBL" id="DAF98988.1"/>
    </source>
</evidence>
<organism evidence="1">
    <name type="scientific">Siphoviridae sp. ctDmR33</name>
    <dbReference type="NCBI Taxonomy" id="2825389"/>
    <lineage>
        <taxon>Viruses</taxon>
        <taxon>Duplodnaviria</taxon>
        <taxon>Heunggongvirae</taxon>
        <taxon>Uroviricota</taxon>
        <taxon>Caudoviricetes</taxon>
    </lineage>
</organism>
<dbReference type="EMBL" id="BK016159">
    <property type="protein sequence ID" value="DAF98988.1"/>
    <property type="molecule type" value="Genomic_DNA"/>
</dbReference>
<dbReference type="InterPro" id="IPR019908">
    <property type="entry name" value="Toxin_RalR"/>
</dbReference>
<name>A0A8S5UX17_9CAUD</name>
<proteinExistence type="predicted"/>
<protein>
    <submittedName>
        <fullName evidence="1">Restriction alleviation protein</fullName>
    </submittedName>
</protein>